<protein>
    <submittedName>
        <fullName evidence="1">Uncharacterized protein</fullName>
    </submittedName>
</protein>
<comment type="caution">
    <text evidence="1">The sequence shown here is derived from an EMBL/GenBank/DDBJ whole genome shotgun (WGS) entry which is preliminary data.</text>
</comment>
<accession>A0A0G1GTZ6</accession>
<dbReference type="EMBL" id="LCGH01000010">
    <property type="protein sequence ID" value="KKT10837.1"/>
    <property type="molecule type" value="Genomic_DNA"/>
</dbReference>
<proteinExistence type="predicted"/>
<sequence length="94" mass="10371">MMEGKKPNDTLQEQAEKAFRDAVAETLIAEPLSGVKKSKYTPGVRVFVSGGENNKPVVVEIKKSEAGIYLTQHQNKDGTIAFTICEEKHIQPIN</sequence>
<name>A0A0G1GTZ6_9BACT</name>
<reference evidence="1 2" key="1">
    <citation type="journal article" date="2015" name="Nature">
        <title>rRNA introns, odd ribosomes, and small enigmatic genomes across a large radiation of phyla.</title>
        <authorList>
            <person name="Brown C.T."/>
            <person name="Hug L.A."/>
            <person name="Thomas B.C."/>
            <person name="Sharon I."/>
            <person name="Castelle C.J."/>
            <person name="Singh A."/>
            <person name="Wilkins M.J."/>
            <person name="Williams K.H."/>
            <person name="Banfield J.F."/>
        </authorList>
    </citation>
    <scope>NUCLEOTIDE SEQUENCE [LARGE SCALE GENOMIC DNA]</scope>
</reference>
<evidence type="ECO:0000313" key="2">
    <source>
        <dbReference type="Proteomes" id="UP000033907"/>
    </source>
</evidence>
<dbReference type="AlphaFoldDB" id="A0A0G1GTZ6"/>
<dbReference type="Proteomes" id="UP000033907">
    <property type="component" value="Unassembled WGS sequence"/>
</dbReference>
<organism evidence="1 2">
    <name type="scientific">Candidatus Nomurabacteria bacterium GW2011_GWF2_43_24</name>
    <dbReference type="NCBI Taxonomy" id="1618778"/>
    <lineage>
        <taxon>Bacteria</taxon>
        <taxon>Candidatus Nomuraibacteriota</taxon>
    </lineage>
</organism>
<evidence type="ECO:0000313" key="1">
    <source>
        <dbReference type="EMBL" id="KKT10837.1"/>
    </source>
</evidence>
<gene>
    <name evidence="1" type="ORF">UV91_C0010G0024</name>
</gene>